<dbReference type="Pfam" id="PF03357">
    <property type="entry name" value="Snf7"/>
    <property type="match status" value="1"/>
</dbReference>
<feature type="coiled-coil region" evidence="2">
    <location>
        <begin position="11"/>
        <end position="48"/>
    </location>
</feature>
<name>A0A6A7GAH5_9CRUS</name>
<feature type="region of interest" description="Disordered" evidence="3">
    <location>
        <begin position="181"/>
        <end position="208"/>
    </location>
</feature>
<reference evidence="4" key="1">
    <citation type="submission" date="2017-11" db="EMBL/GenBank/DDBJ databases">
        <title>The sensing device of the deep-sea amphipod.</title>
        <authorList>
            <person name="Kobayashi H."/>
            <person name="Nagahama T."/>
            <person name="Arai W."/>
            <person name="Sasagawa Y."/>
            <person name="Umeda M."/>
            <person name="Hayashi T."/>
            <person name="Nikaido I."/>
            <person name="Watanabe H."/>
            <person name="Oguri K."/>
            <person name="Kitazato H."/>
            <person name="Fujioka K."/>
            <person name="Kido Y."/>
            <person name="Takami H."/>
        </authorList>
    </citation>
    <scope>NUCLEOTIDE SEQUENCE</scope>
    <source>
        <tissue evidence="4">Whole body</tissue>
    </source>
</reference>
<dbReference type="Gene3D" id="6.10.140.1230">
    <property type="match status" value="1"/>
</dbReference>
<keyword evidence="2" id="KW-0175">Coiled coil</keyword>
<protein>
    <submittedName>
        <fullName evidence="4">Vacuolar protein sorting-associated protein 2 homolog 1</fullName>
    </submittedName>
</protein>
<evidence type="ECO:0000256" key="3">
    <source>
        <dbReference type="SAM" id="MobiDB-lite"/>
    </source>
</evidence>
<evidence type="ECO:0000256" key="1">
    <source>
        <dbReference type="ARBA" id="ARBA00006190"/>
    </source>
</evidence>
<sequence length="208" mass="24041">MGAFGSKKTLKEIIREQKRMVDRSIRQLEREKATLERQEKKLIMEMKKCAGKNQLKSVNIMAKDLVRMRKSQEKFTLLVAQLRGLSLKMMEMASTQALGQAMGQCTRSMAALNRSMNLPALQQTMMTFQRETERMNMKQEMMGDAMDDAMEDEDDEEETDLVVSQVLDEIGIKFDENLVDAPSKQEVKPANEEVEDDELNKRLQNLRR</sequence>
<proteinExistence type="evidence at transcript level"/>
<dbReference type="GO" id="GO:0007034">
    <property type="term" value="P:vacuolar transport"/>
    <property type="evidence" value="ECO:0007669"/>
    <property type="project" value="InterPro"/>
</dbReference>
<evidence type="ECO:0000313" key="4">
    <source>
        <dbReference type="EMBL" id="LAC27153.1"/>
    </source>
</evidence>
<dbReference type="EMBL" id="IACT01008041">
    <property type="protein sequence ID" value="LAC27153.1"/>
    <property type="molecule type" value="mRNA"/>
</dbReference>
<dbReference type="PANTHER" id="PTHR10476">
    <property type="entry name" value="CHARGED MULTIVESICULAR BODY PROTEIN"/>
    <property type="match status" value="1"/>
</dbReference>
<accession>A0A6A7GAH5</accession>
<dbReference type="AlphaFoldDB" id="A0A6A7GAH5"/>
<dbReference type="InterPro" id="IPR005024">
    <property type="entry name" value="Snf7_fam"/>
</dbReference>
<evidence type="ECO:0000256" key="2">
    <source>
        <dbReference type="SAM" id="Coils"/>
    </source>
</evidence>
<comment type="similarity">
    <text evidence="1">Belongs to the SNF7 family.</text>
</comment>
<organism evidence="4">
    <name type="scientific">Hirondellea gigas</name>
    <dbReference type="NCBI Taxonomy" id="1518452"/>
    <lineage>
        <taxon>Eukaryota</taxon>
        <taxon>Metazoa</taxon>
        <taxon>Ecdysozoa</taxon>
        <taxon>Arthropoda</taxon>
        <taxon>Crustacea</taxon>
        <taxon>Multicrustacea</taxon>
        <taxon>Malacostraca</taxon>
        <taxon>Eumalacostraca</taxon>
        <taxon>Peracarida</taxon>
        <taxon>Amphipoda</taxon>
        <taxon>Amphilochidea</taxon>
        <taxon>Lysianassida</taxon>
        <taxon>Lysianassidira</taxon>
        <taxon>Lysianassoidea</taxon>
        <taxon>Lysianassidae</taxon>
        <taxon>Hirondellea</taxon>
    </lineage>
</organism>